<gene>
    <name evidence="1" type="ORF">J9309_10330</name>
</gene>
<organism evidence="1 2">
    <name type="scientific">Faecalibacter bovis</name>
    <dbReference type="NCBI Taxonomy" id="2898187"/>
    <lineage>
        <taxon>Bacteria</taxon>
        <taxon>Pseudomonadati</taxon>
        <taxon>Bacteroidota</taxon>
        <taxon>Flavobacteriia</taxon>
        <taxon>Flavobacteriales</taxon>
        <taxon>Weeksellaceae</taxon>
        <taxon>Faecalibacter</taxon>
    </lineage>
</organism>
<protein>
    <submittedName>
        <fullName evidence="1">Uncharacterized protein</fullName>
    </submittedName>
</protein>
<evidence type="ECO:0000313" key="2">
    <source>
        <dbReference type="Proteomes" id="UP000672011"/>
    </source>
</evidence>
<proteinExistence type="predicted"/>
<dbReference type="RefSeq" id="WP_230475804.1">
    <property type="nucleotide sequence ID" value="NZ_CP072842.1"/>
</dbReference>
<keyword evidence="2" id="KW-1185">Reference proteome</keyword>
<dbReference type="Proteomes" id="UP000672011">
    <property type="component" value="Chromosome"/>
</dbReference>
<name>A0ABX7XB98_9FLAO</name>
<accession>A0ABX7XB98</accession>
<reference evidence="2" key="2">
    <citation type="submission" date="2021-04" db="EMBL/GenBank/DDBJ databases">
        <title>Taxonomy of Flavobacteriaceae bacterium ZY171143.</title>
        <authorList>
            <person name="Li F."/>
        </authorList>
    </citation>
    <scope>NUCLEOTIDE SEQUENCE [LARGE SCALE GENOMIC DNA]</scope>
    <source>
        <strain evidence="2">ZY171143</strain>
    </source>
</reference>
<reference evidence="1 2" key="1">
    <citation type="journal article" date="2021" name="Int. J. Syst. Evol. Microbiol.">
        <title>Faecalibacter bovis sp. nov., isolated from cow faeces.</title>
        <authorList>
            <person name="Li F."/>
            <person name="Zhao W."/>
            <person name="Hong Q."/>
            <person name="Shao Q."/>
            <person name="Song J."/>
            <person name="Yang S."/>
        </authorList>
    </citation>
    <scope>NUCLEOTIDE SEQUENCE [LARGE SCALE GENOMIC DNA]</scope>
    <source>
        <strain evidence="1 2">ZY171143</strain>
    </source>
</reference>
<dbReference type="EMBL" id="CP072842">
    <property type="protein sequence ID" value="QTV05176.1"/>
    <property type="molecule type" value="Genomic_DNA"/>
</dbReference>
<evidence type="ECO:0000313" key="1">
    <source>
        <dbReference type="EMBL" id="QTV05176.1"/>
    </source>
</evidence>
<sequence length="155" mass="18672">MSSYIYIKNYFLEELQNLVQEYFNNNYTEESTLEVNILMKNSRTYFVQFNEELAIEELLDWINNINLNKPSTERKTIIEGYQTINSVDYKFYFINDDIFAINSKNETYKIEDLEELVPITISNSLFSKTEIPTKNIHSMATIKFFVPKKKWWKIW</sequence>